<gene>
    <name evidence="2" type="ORF">G7K_5063-t1</name>
</gene>
<feature type="region of interest" description="Disordered" evidence="1">
    <location>
        <begin position="95"/>
        <end position="185"/>
    </location>
</feature>
<sequence>MAISHIHLKLRFPSEFPSLFDLHVNRRNRPFPCNCGVSTLKQTLYKLIHLPILLIPTRKTYKNHINRDITMAVGTSAGEDTRIVFNEERKKEITRAEEEFEKKQSEESTSHASDKKGEEEVPEAERKAEEEGLGEPQPGMDGTVKQGSLIEKAGVKDLPEGPVSAKNGGKREEKKEEADGSTPKP</sequence>
<evidence type="ECO:0000313" key="3">
    <source>
        <dbReference type="Proteomes" id="UP000033140"/>
    </source>
</evidence>
<comment type="caution">
    <text evidence="2">The sequence shown here is derived from an EMBL/GenBank/DDBJ whole genome shotgun (WGS) entry which is preliminary data.</text>
</comment>
<organism evidence="2 3">
    <name type="scientific">Saitoella complicata (strain BCRC 22490 / CBS 7301 / JCM 7358 / NBRC 10748 / NRRL Y-17804)</name>
    <dbReference type="NCBI Taxonomy" id="698492"/>
    <lineage>
        <taxon>Eukaryota</taxon>
        <taxon>Fungi</taxon>
        <taxon>Dikarya</taxon>
        <taxon>Ascomycota</taxon>
        <taxon>Taphrinomycotina</taxon>
        <taxon>Taphrinomycotina incertae sedis</taxon>
        <taxon>Saitoella</taxon>
    </lineage>
</organism>
<feature type="compositionally biased region" description="Basic and acidic residues" evidence="1">
    <location>
        <begin position="95"/>
        <end position="130"/>
    </location>
</feature>
<reference evidence="2 3" key="3">
    <citation type="journal article" date="2015" name="Genome Announc.">
        <title>Draft Genome Sequence of the Archiascomycetous Yeast Saitoella complicata.</title>
        <authorList>
            <person name="Yamauchi K."/>
            <person name="Kondo S."/>
            <person name="Hamamoto M."/>
            <person name="Takahashi Y."/>
            <person name="Ogura Y."/>
            <person name="Hayashi T."/>
            <person name="Nishida H."/>
        </authorList>
    </citation>
    <scope>NUCLEOTIDE SEQUENCE [LARGE SCALE GENOMIC DNA]</scope>
    <source>
        <strain evidence="2 3">NRRL Y-17804</strain>
    </source>
</reference>
<reference evidence="2 3" key="1">
    <citation type="journal article" date="2011" name="J. Gen. Appl. Microbiol.">
        <title>Draft genome sequencing of the enigmatic yeast Saitoella complicata.</title>
        <authorList>
            <person name="Nishida H."/>
            <person name="Hamamoto M."/>
            <person name="Sugiyama J."/>
        </authorList>
    </citation>
    <scope>NUCLEOTIDE SEQUENCE [LARGE SCALE GENOMIC DNA]</scope>
    <source>
        <strain evidence="2 3">NRRL Y-17804</strain>
    </source>
</reference>
<name>A0A0E9NNF9_SAICN</name>
<evidence type="ECO:0000256" key="1">
    <source>
        <dbReference type="SAM" id="MobiDB-lite"/>
    </source>
</evidence>
<dbReference type="Proteomes" id="UP000033140">
    <property type="component" value="Unassembled WGS sequence"/>
</dbReference>
<evidence type="ECO:0000313" key="2">
    <source>
        <dbReference type="EMBL" id="GAO50945.1"/>
    </source>
</evidence>
<keyword evidence="3" id="KW-1185">Reference proteome</keyword>
<dbReference type="AlphaFoldDB" id="A0A0E9NNF9"/>
<feature type="compositionally biased region" description="Basic and acidic residues" evidence="1">
    <location>
        <begin position="169"/>
        <end position="178"/>
    </location>
</feature>
<reference evidence="2 3" key="2">
    <citation type="journal article" date="2014" name="J. Gen. Appl. Microbiol.">
        <title>The early diverging ascomycetous budding yeast Saitoella complicata has three histone deacetylases belonging to the Clr6, Hos2, and Rpd3 lineages.</title>
        <authorList>
            <person name="Nishida H."/>
            <person name="Matsumoto T."/>
            <person name="Kondo S."/>
            <person name="Hamamoto M."/>
            <person name="Yoshikawa H."/>
        </authorList>
    </citation>
    <scope>NUCLEOTIDE SEQUENCE [LARGE SCALE GENOMIC DNA]</scope>
    <source>
        <strain evidence="2 3">NRRL Y-17804</strain>
    </source>
</reference>
<accession>A0A0E9NNF9</accession>
<protein>
    <submittedName>
        <fullName evidence="2">Uncharacterized protein</fullName>
    </submittedName>
</protein>
<dbReference type="EMBL" id="BACD03000039">
    <property type="protein sequence ID" value="GAO50945.1"/>
    <property type="molecule type" value="Genomic_DNA"/>
</dbReference>
<proteinExistence type="predicted"/>